<feature type="domain" description="DNA polymerase alpha/delta/epsilon subunit B" evidence="6">
    <location>
        <begin position="280"/>
        <end position="482"/>
    </location>
</feature>
<comment type="similarity">
    <text evidence="2">Belongs to the DNA polymerase alpha subunit B family.</text>
</comment>
<evidence type="ECO:0000313" key="9">
    <source>
        <dbReference type="EMBL" id="SVE69858.1"/>
    </source>
</evidence>
<sequence>MDEQLLSEFSAFDFNPSIPVLDKCLELMNKYKIDGETIVNCWLGYSTTKLNGAAPTLEDLPAFDREFLSKEKFAKTAKEEPLSDSPVIHNITTINQLVDDEELLGGYGTPVRKVNIAQKYGDVLRYLTGGERNGCSLLPLVQQYMFSRLRDKYEVLEEQIDDKAQLLAEIMKIDEWSPHNQLLSETFNTVGRICCDATSSGTTRLHSSSLLLEGSRKLASGHSVPLDVSGVKEYSFFPGQVVAIAGSNPTGKRVIVSAVTTPPVNPIPKVDVNFQGPLDVIVACGPFTLCDDLEFAPMKDLIERIENIKPQLVILLGPFLDIRNKMVDSFELDKTYQEQFDLILENLQRAISDSIQVLIIPSWRDAHHRIVYPTPPFQPKKIQANFHFFSDPCVVDVDGVLIGLTSTDILFHLSKEEIAAAPQGSDRLGRLVSHLFSQQSFYPLCPASDEMSVDLEKAQDHCKLPFTPHILIVPSDLRFFIKNVNGCVVVNTERTVKGVSGGTFARLQITAGDSSPNSVQVKAEISRV</sequence>
<evidence type="ECO:0000256" key="5">
    <source>
        <dbReference type="ARBA" id="ARBA00023242"/>
    </source>
</evidence>
<evidence type="ECO:0000259" key="8">
    <source>
        <dbReference type="Pfam" id="PF22062"/>
    </source>
</evidence>
<dbReference type="Gene3D" id="3.60.21.60">
    <property type="match status" value="2"/>
</dbReference>
<dbReference type="EMBL" id="LR000239">
    <property type="protein sequence ID" value="SVE69858.1"/>
    <property type="molecule type" value="mRNA"/>
</dbReference>
<dbReference type="PIRSF" id="PIRSF018300">
    <property type="entry name" value="DNA_pol_alph_2"/>
    <property type="match status" value="1"/>
</dbReference>
<dbReference type="GO" id="GO:0005658">
    <property type="term" value="C:alpha DNA polymerase:primase complex"/>
    <property type="evidence" value="ECO:0007669"/>
    <property type="project" value="TreeGrafter"/>
</dbReference>
<dbReference type="AlphaFoldDB" id="A0A4Y7LL76"/>
<dbReference type="InterPro" id="IPR043034">
    <property type="entry name" value="DNA_pol_alpha_B_N_sf"/>
</dbReference>
<dbReference type="InterPro" id="IPR013627">
    <property type="entry name" value="Pol_alpha_B_N"/>
</dbReference>
<dbReference type="GO" id="GO:0003677">
    <property type="term" value="F:DNA binding"/>
    <property type="evidence" value="ECO:0007669"/>
    <property type="project" value="InterPro"/>
</dbReference>
<name>A0A4Y7LL76_9CRUS</name>
<comment type="subcellular location">
    <subcellularLocation>
        <location evidence="1">Nucleus</location>
    </subcellularLocation>
</comment>
<evidence type="ECO:0000256" key="4">
    <source>
        <dbReference type="ARBA" id="ARBA00022705"/>
    </source>
</evidence>
<accession>A0A4Y7LL76</accession>
<evidence type="ECO:0000256" key="2">
    <source>
        <dbReference type="ARBA" id="ARBA00007299"/>
    </source>
</evidence>
<evidence type="ECO:0000259" key="7">
    <source>
        <dbReference type="Pfam" id="PF08418"/>
    </source>
</evidence>
<evidence type="ECO:0000256" key="1">
    <source>
        <dbReference type="ARBA" id="ARBA00004123"/>
    </source>
</evidence>
<organism evidence="9">
    <name type="scientific">Eubosmina coregoni</name>
    <dbReference type="NCBI Taxonomy" id="186181"/>
    <lineage>
        <taxon>Eukaryota</taxon>
        <taxon>Metazoa</taxon>
        <taxon>Ecdysozoa</taxon>
        <taxon>Arthropoda</taxon>
        <taxon>Crustacea</taxon>
        <taxon>Branchiopoda</taxon>
        <taxon>Diplostraca</taxon>
        <taxon>Cladocera</taxon>
        <taxon>Anomopoda</taxon>
        <taxon>Bosminidae</taxon>
        <taxon>Eubosmina</taxon>
    </lineage>
</organism>
<dbReference type="Pfam" id="PF04042">
    <property type="entry name" value="DNA_pol_E_B"/>
    <property type="match status" value="1"/>
</dbReference>
<dbReference type="InterPro" id="IPR054300">
    <property type="entry name" value="OB_DPOA2"/>
</dbReference>
<evidence type="ECO:0000259" key="6">
    <source>
        <dbReference type="Pfam" id="PF04042"/>
    </source>
</evidence>
<dbReference type="PANTHER" id="PTHR23061">
    <property type="entry name" value="DNA POLYMERASE 2 ALPHA 70 KDA SUBUNIT"/>
    <property type="match status" value="1"/>
</dbReference>
<dbReference type="Gene3D" id="1.10.8.530">
    <property type="entry name" value="DNA polymerase alpha-primase, subunit B, N-terminal domain"/>
    <property type="match status" value="1"/>
</dbReference>
<proteinExistence type="evidence at transcript level"/>
<dbReference type="Pfam" id="PF08418">
    <property type="entry name" value="Pol_alpha_B_N"/>
    <property type="match status" value="1"/>
</dbReference>
<dbReference type="InterPro" id="IPR007185">
    <property type="entry name" value="DNA_pol_a/d/e_bsu"/>
</dbReference>
<feature type="domain" description="DNA polymerase alpha subunit B N-terminal" evidence="7">
    <location>
        <begin position="3"/>
        <end position="70"/>
    </location>
</feature>
<protein>
    <recommendedName>
        <fullName evidence="3">DNA polymerase alpha subunit B</fullName>
    </recommendedName>
</protein>
<dbReference type="FunFam" id="3.60.21.60:FF:000003">
    <property type="entry name" value="DNA polymerase alpha subunit B"/>
    <property type="match status" value="1"/>
</dbReference>
<dbReference type="PANTHER" id="PTHR23061:SF12">
    <property type="entry name" value="DNA POLYMERASE ALPHA SUBUNIT B"/>
    <property type="match status" value="1"/>
</dbReference>
<feature type="domain" description="DNA polymerase alpha subunit B OB" evidence="8">
    <location>
        <begin position="154"/>
        <end position="259"/>
    </location>
</feature>
<keyword evidence="4" id="KW-0235">DNA replication</keyword>
<gene>
    <name evidence="9" type="primary">EOG090X07VJ</name>
</gene>
<dbReference type="InterPro" id="IPR016722">
    <property type="entry name" value="DNA_pol_alpha_bsu"/>
</dbReference>
<dbReference type="Pfam" id="PF22062">
    <property type="entry name" value="OB_DPOA2"/>
    <property type="match status" value="1"/>
</dbReference>
<keyword evidence="5" id="KW-0539">Nucleus</keyword>
<evidence type="ECO:0000256" key="3">
    <source>
        <dbReference type="ARBA" id="ARBA00018596"/>
    </source>
</evidence>
<reference evidence="9" key="1">
    <citation type="submission" date="2018-08" db="EMBL/GenBank/DDBJ databases">
        <authorList>
            <person name="Cornetti L."/>
        </authorList>
    </citation>
    <scope>NUCLEOTIDE SEQUENCE</scope>
    <source>
        <strain evidence="9">FI-BAL1-1</strain>
    </source>
</reference>
<dbReference type="GO" id="GO:0006270">
    <property type="term" value="P:DNA replication initiation"/>
    <property type="evidence" value="ECO:0007669"/>
    <property type="project" value="TreeGrafter"/>
</dbReference>